<evidence type="ECO:0000313" key="3">
    <source>
        <dbReference type="Proteomes" id="UP000812844"/>
    </source>
</evidence>
<keyword evidence="3" id="KW-1185">Reference proteome</keyword>
<keyword evidence="1" id="KW-0472">Membrane</keyword>
<organism evidence="2 3">
    <name type="scientific">Bifidobacterium phasiani</name>
    <dbReference type="NCBI Taxonomy" id="2834431"/>
    <lineage>
        <taxon>Bacteria</taxon>
        <taxon>Bacillati</taxon>
        <taxon>Actinomycetota</taxon>
        <taxon>Actinomycetes</taxon>
        <taxon>Bifidobacteriales</taxon>
        <taxon>Bifidobacteriaceae</taxon>
        <taxon>Bifidobacterium</taxon>
    </lineage>
</organism>
<protein>
    <submittedName>
        <fullName evidence="2">DUF3017 domain-containing protein</fullName>
    </submittedName>
</protein>
<accession>A0ABS6W911</accession>
<dbReference type="RefSeq" id="WP_219081067.1">
    <property type="nucleotide sequence ID" value="NZ_JAHBBD010000008.1"/>
</dbReference>
<name>A0ABS6W911_9BIFI</name>
<gene>
    <name evidence="2" type="ORF">KIH73_04630</name>
</gene>
<feature type="transmembrane region" description="Helical" evidence="1">
    <location>
        <begin position="72"/>
        <end position="94"/>
    </location>
</feature>
<sequence>MDDKHPFVSEAHEGRPAFEWAVAIVVVVAAVVAFLGYTMAATVIIAVAAIVTGVIRLALRDRSPWKVRSVGFDAFIGIALGVGLIVTYVSILMLV</sequence>
<evidence type="ECO:0000256" key="1">
    <source>
        <dbReference type="SAM" id="Phobius"/>
    </source>
</evidence>
<dbReference type="EMBL" id="JAHBBD010000008">
    <property type="protein sequence ID" value="MBW3082670.1"/>
    <property type="molecule type" value="Genomic_DNA"/>
</dbReference>
<keyword evidence="1" id="KW-1133">Transmembrane helix</keyword>
<evidence type="ECO:0000313" key="2">
    <source>
        <dbReference type="EMBL" id="MBW3082670.1"/>
    </source>
</evidence>
<reference evidence="2 3" key="1">
    <citation type="submission" date="2021-05" db="EMBL/GenBank/DDBJ databases">
        <title>Phylogenetic classification of ten novel species belonging to the genus Bifidobacterium comprising B. colchicus sp. nov., B. abeli sp. nov., B. bicoloris sp. nov., B. guerezis sp. nov., B. rosaliae sp. nov., B. santillanensis sp. nov., B. argentati sp. nov., B. amazzoni sp. nov., B. pluviali sp. nov., and B. pinnaculum sp. nov.</title>
        <authorList>
            <person name="Lugli G.A."/>
            <person name="Ruiz Garcia L."/>
            <person name="Margolles A."/>
            <person name="Ventura M."/>
        </authorList>
    </citation>
    <scope>NUCLEOTIDE SEQUENCE [LARGE SCALE GENOMIC DNA]</scope>
    <source>
        <strain evidence="2 3">6T3</strain>
    </source>
</reference>
<proteinExistence type="predicted"/>
<keyword evidence="1" id="KW-0812">Transmembrane</keyword>
<comment type="caution">
    <text evidence="2">The sequence shown here is derived from an EMBL/GenBank/DDBJ whole genome shotgun (WGS) entry which is preliminary data.</text>
</comment>
<dbReference type="Proteomes" id="UP000812844">
    <property type="component" value="Unassembled WGS sequence"/>
</dbReference>
<feature type="transmembrane region" description="Helical" evidence="1">
    <location>
        <begin position="20"/>
        <end position="51"/>
    </location>
</feature>